<protein>
    <submittedName>
        <fullName evidence="2">Toxin to DNA-damage-inducible protein J</fullName>
    </submittedName>
</protein>
<evidence type="ECO:0000313" key="3">
    <source>
        <dbReference type="Proteomes" id="UP000304914"/>
    </source>
</evidence>
<dbReference type="InterPro" id="IPR007712">
    <property type="entry name" value="RelE/ParE_toxin"/>
</dbReference>
<proteinExistence type="predicted"/>
<gene>
    <name evidence="2" type="ORF">NCTC5385_01493</name>
</gene>
<organism evidence="2 3">
    <name type="scientific">Streptococcus pseudoporcinus</name>
    <dbReference type="NCBI Taxonomy" id="361101"/>
    <lineage>
        <taxon>Bacteria</taxon>
        <taxon>Bacillati</taxon>
        <taxon>Bacillota</taxon>
        <taxon>Bacilli</taxon>
        <taxon>Lactobacillales</taxon>
        <taxon>Streptococcaceae</taxon>
        <taxon>Streptococcus</taxon>
    </lineage>
</organism>
<reference evidence="2 3" key="1">
    <citation type="submission" date="2019-05" db="EMBL/GenBank/DDBJ databases">
        <authorList>
            <consortium name="Pathogen Informatics"/>
        </authorList>
    </citation>
    <scope>NUCLEOTIDE SEQUENCE [LARGE SCALE GENOMIC DNA]</scope>
    <source>
        <strain evidence="2 3">NCTC5385</strain>
    </source>
</reference>
<dbReference type="NCBIfam" id="TIGR02385">
    <property type="entry name" value="RelE_StbE"/>
    <property type="match status" value="1"/>
</dbReference>
<dbReference type="InterPro" id="IPR035093">
    <property type="entry name" value="RelE/ParE_toxin_dom_sf"/>
</dbReference>
<sequence>MESKIYEIRYSSQVAQTLLEIRDYIFEISKSENIADKNIEKIIKGIEVLKLFPEAGFNADKKFGKKIDEKRSIRGITLKKNYIALYDIDDKNFVVNIRYLLATKSDYMKLFK</sequence>
<name>A0A4U9YTC6_9STRE</name>
<dbReference type="EMBL" id="LR594035">
    <property type="protein sequence ID" value="VTS30335.1"/>
    <property type="molecule type" value="Genomic_DNA"/>
</dbReference>
<dbReference type="Gene3D" id="3.30.2310.20">
    <property type="entry name" value="RelE-like"/>
    <property type="match status" value="1"/>
</dbReference>
<keyword evidence="1" id="KW-1277">Toxin-antitoxin system</keyword>
<dbReference type="Proteomes" id="UP000304914">
    <property type="component" value="Chromosome"/>
</dbReference>
<dbReference type="AlphaFoldDB" id="A0A4U9YTC6"/>
<dbReference type="RefSeq" id="WP_138068665.1">
    <property type="nucleotide sequence ID" value="NZ_LR594035.1"/>
</dbReference>
<dbReference type="Pfam" id="PF05016">
    <property type="entry name" value="ParE_toxin"/>
    <property type="match status" value="1"/>
</dbReference>
<evidence type="ECO:0000313" key="2">
    <source>
        <dbReference type="EMBL" id="VTS30335.1"/>
    </source>
</evidence>
<accession>A0A4U9YTC6</accession>
<evidence type="ECO:0000256" key="1">
    <source>
        <dbReference type="ARBA" id="ARBA00022649"/>
    </source>
</evidence>